<evidence type="ECO:0000259" key="2">
    <source>
        <dbReference type="SMART" id="SM00867"/>
    </source>
</evidence>
<sequence>MLDPERSQPLIRRSFLYVIFLIFLFVQISSVYELGSEKKFSEEWNVKETDIRFLSEAPQETIRGSLKKAEGRANLKSKTFFFQVDLNDLNVPNRLMNRHMHENYLETERFPNVIFQGNISKWDVSSKTVIVEGNITLHGVTKKNVQVRGNFEEKGKDLLIRANFEILLSDFNIEIPKLVILKLNEKIQIETSVTWQTKE</sequence>
<feature type="domain" description="Lipid/polyisoprenoid-binding YceI-like" evidence="2">
    <location>
        <begin position="43"/>
        <end position="196"/>
    </location>
</feature>
<accession>A0A0S2ITH9</accession>
<protein>
    <submittedName>
        <fullName evidence="3">YceI-like domain protein</fullName>
    </submittedName>
</protein>
<evidence type="ECO:0000313" key="4">
    <source>
        <dbReference type="Proteomes" id="UP000058857"/>
    </source>
</evidence>
<keyword evidence="1" id="KW-1133">Transmembrane helix</keyword>
<gene>
    <name evidence="3" type="ORF">LBBP_02744</name>
</gene>
<evidence type="ECO:0000313" key="3">
    <source>
        <dbReference type="EMBL" id="ALO26964.1"/>
    </source>
</evidence>
<dbReference type="SUPFAM" id="SSF101874">
    <property type="entry name" value="YceI-like"/>
    <property type="match status" value="1"/>
</dbReference>
<dbReference type="PANTHER" id="PTHR34406:SF1">
    <property type="entry name" value="PROTEIN YCEI"/>
    <property type="match status" value="1"/>
</dbReference>
<keyword evidence="1" id="KW-0812">Transmembrane</keyword>
<dbReference type="Pfam" id="PF04264">
    <property type="entry name" value="YceI"/>
    <property type="match status" value="1"/>
</dbReference>
<dbReference type="PATRIC" id="fig|280505.15.peg.2677"/>
<evidence type="ECO:0000256" key="1">
    <source>
        <dbReference type="SAM" id="Phobius"/>
    </source>
</evidence>
<dbReference type="InterPro" id="IPR007372">
    <property type="entry name" value="Lipid/polyisoprenoid-bd_YceI"/>
</dbReference>
<organism evidence="3">
    <name type="scientific">Leptospira borgpetersenii serovar Ballum</name>
    <dbReference type="NCBI Taxonomy" id="280505"/>
    <lineage>
        <taxon>Bacteria</taxon>
        <taxon>Pseudomonadati</taxon>
        <taxon>Spirochaetota</taxon>
        <taxon>Spirochaetia</taxon>
        <taxon>Leptospirales</taxon>
        <taxon>Leptospiraceae</taxon>
        <taxon>Leptospira</taxon>
    </lineage>
</organism>
<dbReference type="PANTHER" id="PTHR34406">
    <property type="entry name" value="PROTEIN YCEI"/>
    <property type="match status" value="1"/>
</dbReference>
<dbReference type="Proteomes" id="UP000058857">
    <property type="component" value="Chromosome 1"/>
</dbReference>
<dbReference type="SMART" id="SM00867">
    <property type="entry name" value="YceI"/>
    <property type="match status" value="1"/>
</dbReference>
<dbReference type="Gene3D" id="2.40.128.110">
    <property type="entry name" value="Lipid/polyisoprenoid-binding, YceI-like"/>
    <property type="match status" value="1"/>
</dbReference>
<dbReference type="InterPro" id="IPR036761">
    <property type="entry name" value="TTHA0802/YceI-like_sf"/>
</dbReference>
<name>A0A0S2ITH9_LEPBO</name>
<dbReference type="AlphaFoldDB" id="A0A0S2ITH9"/>
<proteinExistence type="predicted"/>
<keyword evidence="1" id="KW-0472">Membrane</keyword>
<reference evidence="3 4" key="1">
    <citation type="journal article" date="2015" name="PLoS Negl. Trop. Dis.">
        <title>Distribution of Plasmids in Distinct Leptospira Pathogenic Species.</title>
        <authorList>
            <person name="Wang Y."/>
            <person name="Zhuang X."/>
            <person name="Zhong Y."/>
            <person name="Zhang C."/>
            <person name="Zhang Y."/>
            <person name="Zeng L."/>
            <person name="Zhu Y."/>
            <person name="He P."/>
            <person name="Dong K."/>
            <person name="Pal U."/>
            <person name="Guo X."/>
            <person name="Qin J."/>
        </authorList>
    </citation>
    <scope>NUCLEOTIDE SEQUENCE [LARGE SCALE GENOMIC DNA]</scope>
    <source>
        <strain evidence="3 4">56604</strain>
    </source>
</reference>
<dbReference type="EMBL" id="CP012029">
    <property type="protein sequence ID" value="ALO26964.1"/>
    <property type="molecule type" value="Genomic_DNA"/>
</dbReference>
<feature type="transmembrane region" description="Helical" evidence="1">
    <location>
        <begin position="15"/>
        <end position="35"/>
    </location>
</feature>